<feature type="domain" description="NPH3" evidence="3">
    <location>
        <begin position="268"/>
        <end position="519"/>
    </location>
</feature>
<reference evidence="4" key="1">
    <citation type="submission" date="2021-01" db="UniProtKB">
        <authorList>
            <consortium name="EnsemblPlants"/>
        </authorList>
    </citation>
    <scope>IDENTIFICATION</scope>
</reference>
<evidence type="ECO:0000256" key="1">
    <source>
        <dbReference type="ARBA" id="ARBA00022786"/>
    </source>
</evidence>
<organism evidence="4 5">
    <name type="scientific">Kalanchoe fedtschenkoi</name>
    <name type="common">Lavender scallops</name>
    <name type="synonym">South American air plant</name>
    <dbReference type="NCBI Taxonomy" id="63787"/>
    <lineage>
        <taxon>Eukaryota</taxon>
        <taxon>Viridiplantae</taxon>
        <taxon>Streptophyta</taxon>
        <taxon>Embryophyta</taxon>
        <taxon>Tracheophyta</taxon>
        <taxon>Spermatophyta</taxon>
        <taxon>Magnoliopsida</taxon>
        <taxon>eudicotyledons</taxon>
        <taxon>Gunneridae</taxon>
        <taxon>Pentapetalae</taxon>
        <taxon>Saxifragales</taxon>
        <taxon>Crassulaceae</taxon>
        <taxon>Kalanchoe</taxon>
    </lineage>
</organism>
<accession>A0A7N0ZT41</accession>
<dbReference type="InterPro" id="IPR027356">
    <property type="entry name" value="NPH3_dom"/>
</dbReference>
<keyword evidence="1" id="KW-0833">Ubl conjugation pathway</keyword>
<dbReference type="OMA" id="FDKSTNA"/>
<proteinExistence type="inferred from homology"/>
<keyword evidence="5" id="KW-1185">Reference proteome</keyword>
<name>A0A7N0ZT41_KALFE</name>
<dbReference type="Proteomes" id="UP000594263">
    <property type="component" value="Unplaced"/>
</dbReference>
<protein>
    <recommendedName>
        <fullName evidence="3">NPH3 domain-containing protein</fullName>
    </recommendedName>
</protein>
<dbReference type="Gramene" id="Kaladp0031s0066.1.v1.1">
    <property type="protein sequence ID" value="Kaladp0031s0066.1.v1.1"/>
    <property type="gene ID" value="Kaladp0031s0066.v1.1"/>
</dbReference>
<dbReference type="PROSITE" id="PS51649">
    <property type="entry name" value="NPH3"/>
    <property type="match status" value="1"/>
</dbReference>
<dbReference type="EnsemblPlants" id="Kaladp0031s0066.1.v1.1">
    <property type="protein sequence ID" value="Kaladp0031s0066.1.v1.1"/>
    <property type="gene ID" value="Kaladp0031s0066.v1.1"/>
</dbReference>
<dbReference type="Pfam" id="PF03000">
    <property type="entry name" value="NPH3"/>
    <property type="match status" value="1"/>
</dbReference>
<sequence length="615" mass="68794">MVMAALSCYLEVDVNGEETFIVDKVSHVFSQKGVRLLKSKSHLLNWVCFSCSSATGLFIFHLSAGYASPILSFTGFMLTNFHLPTCGCGSIAIEEILCTPSSKLSKLFGRLRATTVPATKLKVIFNDFPGGAKSFELLTRFCYNNGRITLTPFNICLLHSAAHYMEMDKACAEAENLVQQTDNFLKEISYWSWNELMASLLQCQDTLKLATSSSLLQKCVESVVERIASASEATSYLSSSSSDSSGLRFSCDTKSTAGSLMNRSFHTTWWFEDLALLRPDFLQYVVKFMASQKLDNLIISKFLFFYHKSRLAAAVGKEKPDVTTAVINMLYLLDWSLVSYKRLLGLLRTASGAKLEKSCRNKLENMIGSQLDQATLDNLLIPSRNGTKYLYDVNLVLRLIKSFARGGCNHVSLIRLRKVSRLMDLYISEVAPDPHLKPCKLLALATALPDFARESYDGVYRAIDLYIQVHSGLSKEDKLKICSALNYHKLSPEACAHLAQNTKFPSKSVLEAIISQQFKLKSVLRNITLGEDPQNFTSKVTESIKDKSAEEALGHDATDNVTTQNQKLQQDIHGMQWRVLELEKLRKKMQSQMTRIVKSKPGNPNGFRSLPKLCS</sequence>
<dbReference type="InterPro" id="IPR043454">
    <property type="entry name" value="NPH3/RPT2-like"/>
</dbReference>
<dbReference type="GO" id="GO:0016567">
    <property type="term" value="P:protein ubiquitination"/>
    <property type="evidence" value="ECO:0007669"/>
    <property type="project" value="UniProtKB-UniPathway"/>
</dbReference>
<evidence type="ECO:0000313" key="4">
    <source>
        <dbReference type="EnsemblPlants" id="Kaladp0031s0066.1.v1.1"/>
    </source>
</evidence>
<dbReference type="UniPathway" id="UPA00143"/>
<dbReference type="AlphaFoldDB" id="A0A7N0ZT41"/>
<evidence type="ECO:0000313" key="5">
    <source>
        <dbReference type="Proteomes" id="UP000594263"/>
    </source>
</evidence>
<evidence type="ECO:0000256" key="2">
    <source>
        <dbReference type="PROSITE-ProRule" id="PRU00982"/>
    </source>
</evidence>
<evidence type="ECO:0000259" key="3">
    <source>
        <dbReference type="PROSITE" id="PS51649"/>
    </source>
</evidence>
<dbReference type="PANTHER" id="PTHR32370">
    <property type="entry name" value="OS12G0117600 PROTEIN"/>
    <property type="match status" value="1"/>
</dbReference>
<comment type="similarity">
    <text evidence="2">Belongs to the NPH3 family.</text>
</comment>